<keyword evidence="3" id="KW-0547">Nucleotide-binding</keyword>
<keyword evidence="7" id="KW-1185">Reference proteome</keyword>
<protein>
    <submittedName>
        <fullName evidence="6">Uncharacterized protein</fullName>
    </submittedName>
</protein>
<feature type="chain" id="PRO_5041288098" evidence="5">
    <location>
        <begin position="17"/>
        <end position="82"/>
    </location>
</feature>
<feature type="signal peptide" evidence="5">
    <location>
        <begin position="1"/>
        <end position="16"/>
    </location>
</feature>
<dbReference type="Proteomes" id="UP001177023">
    <property type="component" value="Unassembled WGS sequence"/>
</dbReference>
<keyword evidence="2" id="KW-0493">Microtubule</keyword>
<dbReference type="InterPro" id="IPR008280">
    <property type="entry name" value="Tub_FtsZ_C"/>
</dbReference>
<reference evidence="6" key="1">
    <citation type="submission" date="2023-06" db="EMBL/GenBank/DDBJ databases">
        <authorList>
            <person name="Delattre M."/>
        </authorList>
    </citation>
    <scope>NUCLEOTIDE SEQUENCE</scope>
    <source>
        <strain evidence="6">AF72</strain>
    </source>
</reference>
<dbReference type="SUPFAM" id="SSF55307">
    <property type="entry name" value="Tubulin C-terminal domain-like"/>
    <property type="match status" value="1"/>
</dbReference>
<dbReference type="Gene3D" id="1.10.287.600">
    <property type="entry name" value="Helix hairpin bin"/>
    <property type="match status" value="1"/>
</dbReference>
<dbReference type="EMBL" id="CATQJA010002655">
    <property type="protein sequence ID" value="CAJ0579045.1"/>
    <property type="molecule type" value="Genomic_DNA"/>
</dbReference>
<dbReference type="AlphaFoldDB" id="A0AA36D146"/>
<evidence type="ECO:0000256" key="5">
    <source>
        <dbReference type="SAM" id="SignalP"/>
    </source>
</evidence>
<dbReference type="InterPro" id="IPR023123">
    <property type="entry name" value="Tubulin_C"/>
</dbReference>
<proteinExistence type="inferred from homology"/>
<organism evidence="6 7">
    <name type="scientific">Mesorhabditis spiculigera</name>
    <dbReference type="NCBI Taxonomy" id="96644"/>
    <lineage>
        <taxon>Eukaryota</taxon>
        <taxon>Metazoa</taxon>
        <taxon>Ecdysozoa</taxon>
        <taxon>Nematoda</taxon>
        <taxon>Chromadorea</taxon>
        <taxon>Rhabditida</taxon>
        <taxon>Rhabditina</taxon>
        <taxon>Rhabditomorpha</taxon>
        <taxon>Rhabditoidea</taxon>
        <taxon>Rhabditidae</taxon>
        <taxon>Mesorhabditinae</taxon>
        <taxon>Mesorhabditis</taxon>
    </lineage>
</organism>
<accession>A0AA36D146</accession>
<evidence type="ECO:0000313" key="7">
    <source>
        <dbReference type="Proteomes" id="UP001177023"/>
    </source>
</evidence>
<dbReference type="GO" id="GO:0005874">
    <property type="term" value="C:microtubule"/>
    <property type="evidence" value="ECO:0007669"/>
    <property type="project" value="UniProtKB-KW"/>
</dbReference>
<evidence type="ECO:0000256" key="4">
    <source>
        <dbReference type="ARBA" id="ARBA00023134"/>
    </source>
</evidence>
<keyword evidence="4" id="KW-0342">GTP-binding</keyword>
<keyword evidence="5" id="KW-0732">Signal</keyword>
<evidence type="ECO:0000313" key="6">
    <source>
        <dbReference type="EMBL" id="CAJ0579045.1"/>
    </source>
</evidence>
<evidence type="ECO:0000256" key="2">
    <source>
        <dbReference type="ARBA" id="ARBA00022701"/>
    </source>
</evidence>
<gene>
    <name evidence="6" type="ORF">MSPICULIGERA_LOCUS17279</name>
</gene>
<dbReference type="GO" id="GO:0005525">
    <property type="term" value="F:GTP binding"/>
    <property type="evidence" value="ECO:0007669"/>
    <property type="project" value="UniProtKB-KW"/>
</dbReference>
<comment type="caution">
    <text evidence="6">The sequence shown here is derived from an EMBL/GenBank/DDBJ whole genome shotgun (WGS) entry which is preliminary data.</text>
</comment>
<sequence>MFIFLLWATLFRGKMSMRDVDPMYTPRAKDIKHDLIDNNSKAIQFPAVSRRKMGEMEFTEAESNINDLVSEYAQYQEATPGR</sequence>
<name>A0AA36D146_9BILA</name>
<evidence type="ECO:0000256" key="1">
    <source>
        <dbReference type="ARBA" id="ARBA00009636"/>
    </source>
</evidence>
<comment type="similarity">
    <text evidence="1">Belongs to the tubulin family.</text>
</comment>
<evidence type="ECO:0000256" key="3">
    <source>
        <dbReference type="ARBA" id="ARBA00022741"/>
    </source>
</evidence>
<feature type="non-terminal residue" evidence="6">
    <location>
        <position position="82"/>
    </location>
</feature>